<comment type="function">
    <text evidence="12">Catalyzes cyanide-resistant oxygen consumption. May increase respiration when the cytochrome respiratory pathway is restricted, or in response to low temperatures.</text>
</comment>
<evidence type="ECO:0000256" key="9">
    <source>
        <dbReference type="ARBA" id="ARBA00023002"/>
    </source>
</evidence>
<keyword evidence="9 13" id="KW-0560">Oxidoreductase</keyword>
<evidence type="ECO:0000256" key="5">
    <source>
        <dbReference type="ARBA" id="ARBA00022692"/>
    </source>
</evidence>
<keyword evidence="6 13" id="KW-0479">Metal-binding</keyword>
<keyword evidence="5 13" id="KW-0812">Transmembrane</keyword>
<dbReference type="CDD" id="cd01053">
    <property type="entry name" value="AOX"/>
    <property type="match status" value="1"/>
</dbReference>
<protein>
    <recommendedName>
        <fullName evidence="13">Alternative oxidase</fullName>
        <ecNumber evidence="13">1.-.-.-</ecNumber>
    </recommendedName>
</protein>
<gene>
    <name evidence="16" type="primary">AOX2</name>
    <name evidence="16" type="ORF">V5O48_001001</name>
</gene>
<dbReference type="Pfam" id="PF01786">
    <property type="entry name" value="AOX"/>
    <property type="match status" value="1"/>
</dbReference>
<keyword evidence="10 13" id="KW-0408">Iron</keyword>
<feature type="region of interest" description="Disordered" evidence="14">
    <location>
        <begin position="41"/>
        <end position="78"/>
    </location>
</feature>
<dbReference type="Proteomes" id="UP001465976">
    <property type="component" value="Unassembled WGS sequence"/>
</dbReference>
<evidence type="ECO:0000256" key="10">
    <source>
        <dbReference type="ARBA" id="ARBA00023004"/>
    </source>
</evidence>
<feature type="transmembrane region" description="Helical" evidence="15">
    <location>
        <begin position="227"/>
        <end position="250"/>
    </location>
</feature>
<keyword evidence="7 13" id="KW-0249">Electron transport</keyword>
<dbReference type="InterPro" id="IPR038659">
    <property type="entry name" value="AOX_sf"/>
</dbReference>
<dbReference type="PANTHER" id="PTHR31803">
    <property type="entry name" value="ALTERNATIVE OXIDASE"/>
    <property type="match status" value="1"/>
</dbReference>
<dbReference type="Gene3D" id="1.20.1260.140">
    <property type="entry name" value="Alternative oxidase"/>
    <property type="match status" value="1"/>
</dbReference>
<accession>A0ABR3FZK8</accession>
<evidence type="ECO:0000256" key="1">
    <source>
        <dbReference type="ARBA" id="ARBA00004370"/>
    </source>
</evidence>
<evidence type="ECO:0000256" key="12">
    <source>
        <dbReference type="ARBA" id="ARBA00025285"/>
    </source>
</evidence>
<name>A0ABR3FZK8_9AGAR</name>
<organism evidence="16 17">
    <name type="scientific">Marasmius crinis-equi</name>
    <dbReference type="NCBI Taxonomy" id="585013"/>
    <lineage>
        <taxon>Eukaryota</taxon>
        <taxon>Fungi</taxon>
        <taxon>Dikarya</taxon>
        <taxon>Basidiomycota</taxon>
        <taxon>Agaricomycotina</taxon>
        <taxon>Agaricomycetes</taxon>
        <taxon>Agaricomycetidae</taxon>
        <taxon>Agaricales</taxon>
        <taxon>Marasmiineae</taxon>
        <taxon>Marasmiaceae</taxon>
        <taxon>Marasmius</taxon>
    </lineage>
</organism>
<comment type="cofactor">
    <cofactor evidence="13">
        <name>Fe cation</name>
        <dbReference type="ChEBI" id="CHEBI:24875"/>
    </cofactor>
    <text evidence="13">Binds 2 iron ions per subunit.</text>
</comment>
<comment type="similarity">
    <text evidence="2 13">Belongs to the alternative oxidase family.</text>
</comment>
<evidence type="ECO:0000313" key="16">
    <source>
        <dbReference type="EMBL" id="KAL0581007.1"/>
    </source>
</evidence>
<evidence type="ECO:0000313" key="17">
    <source>
        <dbReference type="Proteomes" id="UP001465976"/>
    </source>
</evidence>
<evidence type="ECO:0000256" key="11">
    <source>
        <dbReference type="ARBA" id="ARBA00023136"/>
    </source>
</evidence>
<sequence>MLKTSMIRIAPTLTRQYTLSSAGSLKLAGVGVFHCSGRRTISSSTSKQNGLSDDRAQAATVGPHLKQRPSAITTSETQHAHGNAVVTGDWVLFHPVYTPEELRAVEVLHRDATCFSDRAAASLVKLSRWGYDFVTRYKHKKIPPGREMTLAELRKEGYLLDDKAWLSRILFLETIAGVPGMVAATIRHLTSLRLMRRDNGWIHTCLEEAENERMHLMTFMTLRKPSIFFRAMILGAQGVFYNLFFLSYLISPRICHRFVGHLEEEAVLTYTRCIKDIEAGYVPEWSDMPAPQIAIDYWRLPADAKLLDVIYAVRSDETTHRFVNHSLANLNGKVDVNPFALREPDMHTKGKKIAFERSESEAYLKESHKFLQDHHEDLERFDEKTRSS</sequence>
<proteinExistence type="inferred from homology"/>
<dbReference type="EC" id="1.-.-.-" evidence="13"/>
<evidence type="ECO:0000256" key="6">
    <source>
        <dbReference type="ARBA" id="ARBA00022723"/>
    </source>
</evidence>
<comment type="subcellular location">
    <subcellularLocation>
        <location evidence="1">Membrane</location>
    </subcellularLocation>
</comment>
<dbReference type="EMBL" id="JBAHYK010000018">
    <property type="protein sequence ID" value="KAL0581007.1"/>
    <property type="molecule type" value="Genomic_DNA"/>
</dbReference>
<evidence type="ECO:0000256" key="7">
    <source>
        <dbReference type="ARBA" id="ARBA00022982"/>
    </source>
</evidence>
<dbReference type="PIRSF" id="PIRSF005229">
    <property type="entry name" value="AOX"/>
    <property type="match status" value="1"/>
</dbReference>
<keyword evidence="11 13" id="KW-0472">Membrane</keyword>
<evidence type="ECO:0000256" key="2">
    <source>
        <dbReference type="ARBA" id="ARBA00008388"/>
    </source>
</evidence>
<dbReference type="PANTHER" id="PTHR31803:SF3">
    <property type="entry name" value="ALTERNATIVE OXIDASE"/>
    <property type="match status" value="1"/>
</dbReference>
<dbReference type="InterPro" id="IPR002680">
    <property type="entry name" value="AOX"/>
</dbReference>
<evidence type="ECO:0000256" key="8">
    <source>
        <dbReference type="ARBA" id="ARBA00022989"/>
    </source>
</evidence>
<evidence type="ECO:0000256" key="4">
    <source>
        <dbReference type="ARBA" id="ARBA00022660"/>
    </source>
</evidence>
<evidence type="ECO:0000256" key="15">
    <source>
        <dbReference type="SAM" id="Phobius"/>
    </source>
</evidence>
<keyword evidence="4 13" id="KW-0679">Respiratory chain</keyword>
<evidence type="ECO:0000256" key="3">
    <source>
        <dbReference type="ARBA" id="ARBA00022448"/>
    </source>
</evidence>
<reference evidence="16 17" key="1">
    <citation type="submission" date="2024-02" db="EMBL/GenBank/DDBJ databases">
        <title>A draft genome for the cacao thread blight pathogen Marasmius crinis-equi.</title>
        <authorList>
            <person name="Cohen S.P."/>
            <person name="Baruah I.K."/>
            <person name="Amoako-Attah I."/>
            <person name="Bukari Y."/>
            <person name="Meinhardt L.W."/>
            <person name="Bailey B.A."/>
        </authorList>
    </citation>
    <scope>NUCLEOTIDE SEQUENCE [LARGE SCALE GENOMIC DNA]</scope>
    <source>
        <strain evidence="16 17">GH-76</strain>
    </source>
</reference>
<feature type="compositionally biased region" description="Polar residues" evidence="14">
    <location>
        <begin position="41"/>
        <end position="51"/>
    </location>
</feature>
<keyword evidence="8 15" id="KW-1133">Transmembrane helix</keyword>
<keyword evidence="3" id="KW-0813">Transport</keyword>
<evidence type="ECO:0000256" key="13">
    <source>
        <dbReference type="RuleBase" id="RU003779"/>
    </source>
</evidence>
<comment type="caution">
    <text evidence="16">The sequence shown here is derived from an EMBL/GenBank/DDBJ whole genome shotgun (WGS) entry which is preliminary data.</text>
</comment>
<keyword evidence="17" id="KW-1185">Reference proteome</keyword>
<evidence type="ECO:0000256" key="14">
    <source>
        <dbReference type="SAM" id="MobiDB-lite"/>
    </source>
</evidence>